<comment type="subcellular location">
    <subcellularLocation>
        <location evidence="1">Membrane</location>
        <topology evidence="1">Single-pass membrane protein</topology>
    </subcellularLocation>
</comment>
<dbReference type="AlphaFoldDB" id="A0A2U1QCU3"/>
<dbReference type="SMART" id="SM00369">
    <property type="entry name" value="LRR_TYP"/>
    <property type="match status" value="10"/>
</dbReference>
<dbReference type="FunFam" id="3.30.200.20:FF:001009">
    <property type="entry name" value="LRR receptor-like serine/threonine-protein kinase FLS2"/>
    <property type="match status" value="1"/>
</dbReference>
<evidence type="ECO:0000256" key="10">
    <source>
        <dbReference type="ARBA" id="ARBA00022777"/>
    </source>
</evidence>
<evidence type="ECO:0000313" key="20">
    <source>
        <dbReference type="Proteomes" id="UP000245207"/>
    </source>
</evidence>
<evidence type="ECO:0000256" key="9">
    <source>
        <dbReference type="ARBA" id="ARBA00022741"/>
    </source>
</evidence>
<dbReference type="EMBL" id="PKPP01000215">
    <property type="protein sequence ID" value="PWA95835.1"/>
    <property type="molecule type" value="Genomic_DNA"/>
</dbReference>
<proteinExistence type="predicted"/>
<dbReference type="GO" id="GO:0005524">
    <property type="term" value="F:ATP binding"/>
    <property type="evidence" value="ECO:0007669"/>
    <property type="project" value="UniProtKB-KW"/>
</dbReference>
<evidence type="ECO:0000256" key="11">
    <source>
        <dbReference type="ARBA" id="ARBA00022840"/>
    </source>
</evidence>
<dbReference type="InterPro" id="IPR003591">
    <property type="entry name" value="Leu-rich_rpt_typical-subtyp"/>
</dbReference>
<dbReference type="GO" id="GO:0030246">
    <property type="term" value="F:carbohydrate binding"/>
    <property type="evidence" value="ECO:0007669"/>
    <property type="project" value="UniProtKB-KW"/>
</dbReference>
<dbReference type="CDD" id="cd14066">
    <property type="entry name" value="STKc_IRAK"/>
    <property type="match status" value="1"/>
</dbReference>
<evidence type="ECO:0000256" key="3">
    <source>
        <dbReference type="ARBA" id="ARBA00022527"/>
    </source>
</evidence>
<keyword evidence="14" id="KW-0325">Glycoprotein</keyword>
<keyword evidence="5" id="KW-0808">Transferase</keyword>
<name>A0A2U1QCU3_ARTAN</name>
<dbReference type="GO" id="GO:0006952">
    <property type="term" value="P:defense response"/>
    <property type="evidence" value="ECO:0007669"/>
    <property type="project" value="UniProtKB-ARBA"/>
</dbReference>
<dbReference type="PANTHER" id="PTHR45974:SF55">
    <property type="entry name" value="LRR RECEPTOR-LIKE SERINE_THREONINE-PROTEIN KINASE FLS2"/>
    <property type="match status" value="1"/>
</dbReference>
<dbReference type="Gene3D" id="1.10.510.10">
    <property type="entry name" value="Transferase(Phosphotransferase) domain 1"/>
    <property type="match status" value="1"/>
</dbReference>
<dbReference type="SUPFAM" id="SSF52047">
    <property type="entry name" value="RNI-like"/>
    <property type="match status" value="2"/>
</dbReference>
<dbReference type="Pfam" id="PF00560">
    <property type="entry name" value="LRR_1"/>
    <property type="match status" value="5"/>
</dbReference>
<dbReference type="InterPro" id="IPR011009">
    <property type="entry name" value="Kinase-like_dom_sf"/>
</dbReference>
<dbReference type="OrthoDB" id="676979at2759"/>
<evidence type="ECO:0000259" key="18">
    <source>
        <dbReference type="PROSITE" id="PS50011"/>
    </source>
</evidence>
<evidence type="ECO:0000256" key="7">
    <source>
        <dbReference type="ARBA" id="ARBA00022729"/>
    </source>
</evidence>
<protein>
    <recommendedName>
        <fullName evidence="2">non-specific serine/threonine protein kinase</fullName>
        <ecNumber evidence="2">2.7.11.1</ecNumber>
    </recommendedName>
</protein>
<keyword evidence="11" id="KW-0067">ATP-binding</keyword>
<evidence type="ECO:0000256" key="6">
    <source>
        <dbReference type="ARBA" id="ARBA00022692"/>
    </source>
</evidence>
<dbReference type="FunFam" id="3.80.10.10:FF:000233">
    <property type="entry name" value="Leucine-rich repeat receptor-like protein kinase TDR"/>
    <property type="match status" value="1"/>
</dbReference>
<organism evidence="19 20">
    <name type="scientific">Artemisia annua</name>
    <name type="common">Sweet wormwood</name>
    <dbReference type="NCBI Taxonomy" id="35608"/>
    <lineage>
        <taxon>Eukaryota</taxon>
        <taxon>Viridiplantae</taxon>
        <taxon>Streptophyta</taxon>
        <taxon>Embryophyta</taxon>
        <taxon>Tracheophyta</taxon>
        <taxon>Spermatophyta</taxon>
        <taxon>Magnoliopsida</taxon>
        <taxon>eudicotyledons</taxon>
        <taxon>Gunneridae</taxon>
        <taxon>Pentapetalae</taxon>
        <taxon>asterids</taxon>
        <taxon>campanulids</taxon>
        <taxon>Asterales</taxon>
        <taxon>Asteraceae</taxon>
        <taxon>Asteroideae</taxon>
        <taxon>Anthemideae</taxon>
        <taxon>Artemisiinae</taxon>
        <taxon>Artemisia</taxon>
    </lineage>
</organism>
<dbReference type="InterPro" id="IPR055414">
    <property type="entry name" value="LRR_R13L4/SHOC2-like"/>
</dbReference>
<dbReference type="GO" id="GO:0016020">
    <property type="term" value="C:membrane"/>
    <property type="evidence" value="ECO:0007669"/>
    <property type="project" value="UniProtKB-SubCell"/>
</dbReference>
<keyword evidence="19" id="KW-0430">Lectin</keyword>
<dbReference type="PANTHER" id="PTHR45974">
    <property type="entry name" value="RECEPTOR-LIKE PROTEIN 55"/>
    <property type="match status" value="1"/>
</dbReference>
<dbReference type="Gene3D" id="3.30.200.20">
    <property type="entry name" value="Phosphorylase Kinase, domain 1"/>
    <property type="match status" value="1"/>
</dbReference>
<keyword evidence="6 17" id="KW-0812">Transmembrane</keyword>
<keyword evidence="20" id="KW-1185">Reference proteome</keyword>
<evidence type="ECO:0000256" key="16">
    <source>
        <dbReference type="ARBA" id="ARBA00048679"/>
    </source>
</evidence>
<keyword evidence="12 17" id="KW-1133">Transmembrane helix</keyword>
<evidence type="ECO:0000256" key="13">
    <source>
        <dbReference type="ARBA" id="ARBA00023136"/>
    </source>
</evidence>
<dbReference type="Pfam" id="PF23598">
    <property type="entry name" value="LRR_14"/>
    <property type="match status" value="1"/>
</dbReference>
<comment type="catalytic activity">
    <reaction evidence="16">
        <text>L-seryl-[protein] + ATP = O-phospho-L-seryl-[protein] + ADP + H(+)</text>
        <dbReference type="Rhea" id="RHEA:17989"/>
        <dbReference type="Rhea" id="RHEA-COMP:9863"/>
        <dbReference type="Rhea" id="RHEA-COMP:11604"/>
        <dbReference type="ChEBI" id="CHEBI:15378"/>
        <dbReference type="ChEBI" id="CHEBI:29999"/>
        <dbReference type="ChEBI" id="CHEBI:30616"/>
        <dbReference type="ChEBI" id="CHEBI:83421"/>
        <dbReference type="ChEBI" id="CHEBI:456216"/>
        <dbReference type="EC" id="2.7.11.1"/>
    </reaction>
</comment>
<evidence type="ECO:0000256" key="5">
    <source>
        <dbReference type="ARBA" id="ARBA00022679"/>
    </source>
</evidence>
<dbReference type="InterPro" id="IPR032675">
    <property type="entry name" value="LRR_dom_sf"/>
</dbReference>
<comment type="catalytic activity">
    <reaction evidence="15">
        <text>L-threonyl-[protein] + ATP = O-phospho-L-threonyl-[protein] + ADP + H(+)</text>
        <dbReference type="Rhea" id="RHEA:46608"/>
        <dbReference type="Rhea" id="RHEA-COMP:11060"/>
        <dbReference type="Rhea" id="RHEA-COMP:11605"/>
        <dbReference type="ChEBI" id="CHEBI:15378"/>
        <dbReference type="ChEBI" id="CHEBI:30013"/>
        <dbReference type="ChEBI" id="CHEBI:30616"/>
        <dbReference type="ChEBI" id="CHEBI:61977"/>
        <dbReference type="ChEBI" id="CHEBI:456216"/>
        <dbReference type="EC" id="2.7.11.1"/>
    </reaction>
</comment>
<keyword evidence="7" id="KW-0732">Signal</keyword>
<evidence type="ECO:0000256" key="4">
    <source>
        <dbReference type="ARBA" id="ARBA00022614"/>
    </source>
</evidence>
<evidence type="ECO:0000313" key="19">
    <source>
        <dbReference type="EMBL" id="PWA95835.1"/>
    </source>
</evidence>
<dbReference type="Pfam" id="PF13855">
    <property type="entry name" value="LRR_8"/>
    <property type="match status" value="3"/>
</dbReference>
<dbReference type="PROSITE" id="PS51450">
    <property type="entry name" value="LRR"/>
    <property type="match status" value="3"/>
</dbReference>
<gene>
    <name evidence="19" type="ORF">CTI12_AA045760</name>
</gene>
<dbReference type="PROSITE" id="PS00108">
    <property type="entry name" value="PROTEIN_KINASE_ST"/>
    <property type="match status" value="1"/>
</dbReference>
<reference evidence="19 20" key="1">
    <citation type="journal article" date="2018" name="Mol. Plant">
        <title>The genome of Artemisia annua provides insight into the evolution of Asteraceae family and artemisinin biosynthesis.</title>
        <authorList>
            <person name="Shen Q."/>
            <person name="Zhang L."/>
            <person name="Liao Z."/>
            <person name="Wang S."/>
            <person name="Yan T."/>
            <person name="Shi P."/>
            <person name="Liu M."/>
            <person name="Fu X."/>
            <person name="Pan Q."/>
            <person name="Wang Y."/>
            <person name="Lv Z."/>
            <person name="Lu X."/>
            <person name="Zhang F."/>
            <person name="Jiang W."/>
            <person name="Ma Y."/>
            <person name="Chen M."/>
            <person name="Hao X."/>
            <person name="Li L."/>
            <person name="Tang Y."/>
            <person name="Lv G."/>
            <person name="Zhou Y."/>
            <person name="Sun X."/>
            <person name="Brodelius P.E."/>
            <person name="Rose J.K.C."/>
            <person name="Tang K."/>
        </authorList>
    </citation>
    <scope>NUCLEOTIDE SEQUENCE [LARGE SCALE GENOMIC DNA]</scope>
    <source>
        <strain evidence="20">cv. Huhao1</strain>
        <tissue evidence="19">Leaf</tissue>
    </source>
</reference>
<keyword evidence="4" id="KW-0433">Leucine-rich repeat</keyword>
<dbReference type="InterPro" id="IPR008271">
    <property type="entry name" value="Ser/Thr_kinase_AS"/>
</dbReference>
<dbReference type="Pfam" id="PF00069">
    <property type="entry name" value="Pkinase"/>
    <property type="match status" value="1"/>
</dbReference>
<dbReference type="Proteomes" id="UP000245207">
    <property type="component" value="Unassembled WGS sequence"/>
</dbReference>
<dbReference type="STRING" id="35608.A0A2U1QCU3"/>
<comment type="caution">
    <text evidence="19">The sequence shown here is derived from an EMBL/GenBank/DDBJ whole genome shotgun (WGS) entry which is preliminary data.</text>
</comment>
<accession>A0A2U1QCU3</accession>
<dbReference type="GO" id="GO:0009791">
    <property type="term" value="P:post-embryonic development"/>
    <property type="evidence" value="ECO:0007669"/>
    <property type="project" value="UniProtKB-ARBA"/>
</dbReference>
<dbReference type="PROSITE" id="PS50011">
    <property type="entry name" value="PROTEIN_KINASE_DOM"/>
    <property type="match status" value="1"/>
</dbReference>
<evidence type="ECO:0000256" key="12">
    <source>
        <dbReference type="ARBA" id="ARBA00022989"/>
    </source>
</evidence>
<dbReference type="GO" id="GO:0004674">
    <property type="term" value="F:protein serine/threonine kinase activity"/>
    <property type="evidence" value="ECO:0007669"/>
    <property type="project" value="UniProtKB-KW"/>
</dbReference>
<dbReference type="Gene3D" id="3.80.10.10">
    <property type="entry name" value="Ribonuclease Inhibitor"/>
    <property type="match status" value="4"/>
</dbReference>
<dbReference type="SMART" id="SM00220">
    <property type="entry name" value="S_TKc"/>
    <property type="match status" value="1"/>
</dbReference>
<evidence type="ECO:0000256" key="8">
    <source>
        <dbReference type="ARBA" id="ARBA00022737"/>
    </source>
</evidence>
<feature type="transmembrane region" description="Helical" evidence="17">
    <location>
        <begin position="638"/>
        <end position="660"/>
    </location>
</feature>
<keyword evidence="13 17" id="KW-0472">Membrane</keyword>
<keyword evidence="8" id="KW-0677">Repeat</keyword>
<sequence length="990" mass="109487">MAASIGKYLLKEGTWPMDKWFEIGVKRLEDEDDVGLLWFMSTVGWRKMTMKYTLKRTKLVGTIPARIGDLVNLQQLGAFNNLLQGSIPPSVGNLKELLALDFSVNRLSGTIPQQIGNLTSLQVLQLFENSISGNIPMEVGRCTNLTLLNLYTNKLTGSIPDLRNLMNLQMLRLYDNQLNYTIPTSLFKLKSLVALQLSRNDLSGNLSSEISSLESLQSFTLHGNKLTGSIPVSITRLVNLTYLTLSINYLTGSIPSNIGSLQNLRNLSLSNNNLDGSIPSSIANCTSLIWLDLAKNSLIGKIPQGLGKLSNLTILSVGENQLSGKIPDDIFNCSSLKILHLEHNNFTGLLKPSIGRLSNLQRLRIHGNSFFGSIPGEIGNLTSLFMLYLGKNRFSGTIPIEIANIPVLQSLFLGNNDLEGRIPEEIFELKELTVLNLTNNKFVGSISDSFSKLEMLSVLDLSGNRFNGSIPNSMTKLTRLILLDLSHNLLTGSISGPVIASMKNLQVYLNLSSNFLTGKIPGELGKLEMVQVIDISNNNLSGNIPESIQSCRNLQSLDLSQNKLTGIIPEGFGKMLTLEHLNFSFNQLEGRVPDTGIFRNTTSVGLLGNPSLCYKNDTESCTSSRKQNRSHHLSGRTVLILAILGSLAVILVLFIAVLCYRHSRKRKVKKTNSLEAEYTPGSGLKRFDRKELEDATEGFSEENILGTSSLSTVYKGKLQDGTMIAVKNLNFRQFSAESDKSFDREMKILAKLRHRNLVKVLGYAWESGRLKALVLEYMENGNLDRVIHDSGVDRSRWDLAERVEVLVSVSRGLLYLHSGYDFPIVHCDLKPSNILLDGKWDAHVSDFGTARLLGVHEQDGSSVSTASTFEGTIGYLAPEFAYMRKKTTKIDVFSFGIIVMELLTRKRPTGLTEVEGVQSTLPQLVDHALTNGMNELIDIVDSDLASNFSTKQGLIEQLLKLALSCTRMDPDERPDMNDVLSTLTKLSKQF</sequence>
<evidence type="ECO:0000256" key="14">
    <source>
        <dbReference type="ARBA" id="ARBA00023180"/>
    </source>
</evidence>
<dbReference type="FunFam" id="1.10.510.10:FF:001023">
    <property type="entry name" value="Os07g0541700 protein"/>
    <property type="match status" value="1"/>
</dbReference>
<keyword evidence="10" id="KW-0418">Kinase</keyword>
<evidence type="ECO:0000256" key="15">
    <source>
        <dbReference type="ARBA" id="ARBA00047899"/>
    </source>
</evidence>
<keyword evidence="3" id="KW-0723">Serine/threonine-protein kinase</keyword>
<evidence type="ECO:0000256" key="1">
    <source>
        <dbReference type="ARBA" id="ARBA00004167"/>
    </source>
</evidence>
<dbReference type="InterPro" id="IPR001611">
    <property type="entry name" value="Leu-rich_rpt"/>
</dbReference>
<dbReference type="InterPro" id="IPR000719">
    <property type="entry name" value="Prot_kinase_dom"/>
</dbReference>
<feature type="domain" description="Protein kinase" evidence="18">
    <location>
        <begin position="699"/>
        <end position="990"/>
    </location>
</feature>
<dbReference type="FunFam" id="3.80.10.10:FF:000095">
    <property type="entry name" value="LRR receptor-like serine/threonine-protein kinase GSO1"/>
    <property type="match status" value="1"/>
</dbReference>
<dbReference type="SUPFAM" id="SSF56112">
    <property type="entry name" value="Protein kinase-like (PK-like)"/>
    <property type="match status" value="1"/>
</dbReference>
<dbReference type="EC" id="2.7.11.1" evidence="2"/>
<dbReference type="GO" id="GO:0051707">
    <property type="term" value="P:response to other organism"/>
    <property type="evidence" value="ECO:0007669"/>
    <property type="project" value="UniProtKB-ARBA"/>
</dbReference>
<keyword evidence="9" id="KW-0547">Nucleotide-binding</keyword>
<evidence type="ECO:0000256" key="2">
    <source>
        <dbReference type="ARBA" id="ARBA00012513"/>
    </source>
</evidence>
<evidence type="ECO:0000256" key="17">
    <source>
        <dbReference type="SAM" id="Phobius"/>
    </source>
</evidence>